<reference evidence="2 3" key="1">
    <citation type="journal article" date="2019" name="Sci. Rep.">
        <title>Orb-weaving spider Araneus ventricosus genome elucidates the spidroin gene catalogue.</title>
        <authorList>
            <person name="Kono N."/>
            <person name="Nakamura H."/>
            <person name="Ohtoshi R."/>
            <person name="Moran D.A.P."/>
            <person name="Shinohara A."/>
            <person name="Yoshida Y."/>
            <person name="Fujiwara M."/>
            <person name="Mori M."/>
            <person name="Tomita M."/>
            <person name="Arakawa K."/>
        </authorList>
    </citation>
    <scope>NUCLEOTIDE SEQUENCE [LARGE SCALE GENOMIC DNA]</scope>
</reference>
<evidence type="ECO:0000256" key="1">
    <source>
        <dbReference type="SAM" id="MobiDB-lite"/>
    </source>
</evidence>
<accession>A0A4Y2BT83</accession>
<dbReference type="EMBL" id="BGPR01000106">
    <property type="protein sequence ID" value="GBL94847.1"/>
    <property type="molecule type" value="Genomic_DNA"/>
</dbReference>
<evidence type="ECO:0000313" key="3">
    <source>
        <dbReference type="Proteomes" id="UP000499080"/>
    </source>
</evidence>
<dbReference type="AlphaFoldDB" id="A0A4Y2BT83"/>
<keyword evidence="3" id="KW-1185">Reference proteome</keyword>
<sequence>MRQPTVGFLLFACKPTFRGEMKGLPFISPTTRSEEKRENGADESIPKIGPRWPRVGYRLWCRRLPGPKPDSTEDPPCMGPAAR</sequence>
<comment type="caution">
    <text evidence="2">The sequence shown here is derived from an EMBL/GenBank/DDBJ whole genome shotgun (WGS) entry which is preliminary data.</text>
</comment>
<name>A0A4Y2BT83_ARAVE</name>
<dbReference type="Proteomes" id="UP000499080">
    <property type="component" value="Unassembled WGS sequence"/>
</dbReference>
<proteinExistence type="predicted"/>
<protein>
    <submittedName>
        <fullName evidence="2">Uncharacterized protein</fullName>
    </submittedName>
</protein>
<gene>
    <name evidence="2" type="ORF">AVEN_197527_1</name>
</gene>
<organism evidence="2 3">
    <name type="scientific">Araneus ventricosus</name>
    <name type="common">Orbweaver spider</name>
    <name type="synonym">Epeira ventricosa</name>
    <dbReference type="NCBI Taxonomy" id="182803"/>
    <lineage>
        <taxon>Eukaryota</taxon>
        <taxon>Metazoa</taxon>
        <taxon>Ecdysozoa</taxon>
        <taxon>Arthropoda</taxon>
        <taxon>Chelicerata</taxon>
        <taxon>Arachnida</taxon>
        <taxon>Araneae</taxon>
        <taxon>Araneomorphae</taxon>
        <taxon>Entelegynae</taxon>
        <taxon>Araneoidea</taxon>
        <taxon>Araneidae</taxon>
        <taxon>Araneus</taxon>
    </lineage>
</organism>
<feature type="region of interest" description="Disordered" evidence="1">
    <location>
        <begin position="22"/>
        <end position="51"/>
    </location>
</feature>
<evidence type="ECO:0000313" key="2">
    <source>
        <dbReference type="EMBL" id="GBL94847.1"/>
    </source>
</evidence>